<name>A0A6A5T9S3_9PLEO</name>
<protein>
    <submittedName>
        <fullName evidence="2">Uncharacterized protein</fullName>
    </submittedName>
</protein>
<dbReference type="EMBL" id="ML977056">
    <property type="protein sequence ID" value="KAF1948499.1"/>
    <property type="molecule type" value="Genomic_DNA"/>
</dbReference>
<evidence type="ECO:0000313" key="2">
    <source>
        <dbReference type="EMBL" id="KAF1948499.1"/>
    </source>
</evidence>
<proteinExistence type="predicted"/>
<dbReference type="AlphaFoldDB" id="A0A6A5T9S3"/>
<keyword evidence="3" id="KW-1185">Reference proteome</keyword>
<organism evidence="2 3">
    <name type="scientific">Byssothecium circinans</name>
    <dbReference type="NCBI Taxonomy" id="147558"/>
    <lineage>
        <taxon>Eukaryota</taxon>
        <taxon>Fungi</taxon>
        <taxon>Dikarya</taxon>
        <taxon>Ascomycota</taxon>
        <taxon>Pezizomycotina</taxon>
        <taxon>Dothideomycetes</taxon>
        <taxon>Pleosporomycetidae</taxon>
        <taxon>Pleosporales</taxon>
        <taxon>Massarineae</taxon>
        <taxon>Massarinaceae</taxon>
        <taxon>Byssothecium</taxon>
    </lineage>
</organism>
<gene>
    <name evidence="2" type="ORF">CC80DRAFT_498155</name>
</gene>
<evidence type="ECO:0000256" key="1">
    <source>
        <dbReference type="SAM" id="MobiDB-lite"/>
    </source>
</evidence>
<feature type="region of interest" description="Disordered" evidence="1">
    <location>
        <begin position="159"/>
        <end position="186"/>
    </location>
</feature>
<dbReference type="Proteomes" id="UP000800035">
    <property type="component" value="Unassembled WGS sequence"/>
</dbReference>
<reference evidence="2" key="1">
    <citation type="journal article" date="2020" name="Stud. Mycol.">
        <title>101 Dothideomycetes genomes: a test case for predicting lifestyles and emergence of pathogens.</title>
        <authorList>
            <person name="Haridas S."/>
            <person name="Albert R."/>
            <person name="Binder M."/>
            <person name="Bloem J."/>
            <person name="Labutti K."/>
            <person name="Salamov A."/>
            <person name="Andreopoulos B."/>
            <person name="Baker S."/>
            <person name="Barry K."/>
            <person name="Bills G."/>
            <person name="Bluhm B."/>
            <person name="Cannon C."/>
            <person name="Castanera R."/>
            <person name="Culley D."/>
            <person name="Daum C."/>
            <person name="Ezra D."/>
            <person name="Gonzalez J."/>
            <person name="Henrissat B."/>
            <person name="Kuo A."/>
            <person name="Liang C."/>
            <person name="Lipzen A."/>
            <person name="Lutzoni F."/>
            <person name="Magnuson J."/>
            <person name="Mondo S."/>
            <person name="Nolan M."/>
            <person name="Ohm R."/>
            <person name="Pangilinan J."/>
            <person name="Park H.-J."/>
            <person name="Ramirez L."/>
            <person name="Alfaro M."/>
            <person name="Sun H."/>
            <person name="Tritt A."/>
            <person name="Yoshinaga Y."/>
            <person name="Zwiers L.-H."/>
            <person name="Turgeon B."/>
            <person name="Goodwin S."/>
            <person name="Spatafora J."/>
            <person name="Crous P."/>
            <person name="Grigoriev I."/>
        </authorList>
    </citation>
    <scope>NUCLEOTIDE SEQUENCE</scope>
    <source>
        <strain evidence="2">CBS 675.92</strain>
    </source>
</reference>
<accession>A0A6A5T9S3</accession>
<evidence type="ECO:0000313" key="3">
    <source>
        <dbReference type="Proteomes" id="UP000800035"/>
    </source>
</evidence>
<sequence>MSTPPEQDNLEANSLMVWCESLIRLLGELETPESRDKTDPQAQIASLGTLLHDFAARNGRAELKPAVQAYRSALAGVREFLEKSAASRSQSNIESQMPVEEWRKEVMTWRHRLLECQNTLLLTMNFDHFKDIPNTSPIQVLKEGLDGISRDVFVVSDEIFPSNPGDPNEGTFSVEESELTEPRNRKSKPSAVYLDCPDACFSQEASWDAKMRDLKLTCCCENVEKSHEKELQFKGLQETLLVAEVIPNQGRTWQMMLFKPSTGAVVLIRISKVTPTYVHRVQQLAAALALRYAKNAARSSADKILSESLKCRITAKSVFVQTMTCRQAFMHEKLPNEIRIEADENVIRLPRKPGYMQILHYSVAPGKMLEKGSKLSSNFLPEPHVELVIGQRTPLCLINPKTDETYTILSLSKPDWSSINQSI</sequence>